<protein>
    <submittedName>
        <fullName evidence="1">Uncharacterized protein</fullName>
    </submittedName>
</protein>
<comment type="caution">
    <text evidence="1">The sequence shown here is derived from an EMBL/GenBank/DDBJ whole genome shotgun (WGS) entry which is preliminary data.</text>
</comment>
<gene>
    <name evidence="1" type="ORF">ASZ90_006995</name>
</gene>
<dbReference type="AlphaFoldDB" id="A0A0W8FSD4"/>
<name>A0A0W8FSD4_9ZZZZ</name>
<reference evidence="1" key="1">
    <citation type="journal article" date="2015" name="Proc. Natl. Acad. Sci. U.S.A.">
        <title>Networks of energetic and metabolic interactions define dynamics in microbial communities.</title>
        <authorList>
            <person name="Embree M."/>
            <person name="Liu J.K."/>
            <person name="Al-Bassam M.M."/>
            <person name="Zengler K."/>
        </authorList>
    </citation>
    <scope>NUCLEOTIDE SEQUENCE</scope>
</reference>
<dbReference type="EMBL" id="LNQE01000915">
    <property type="protein sequence ID" value="KUG23235.1"/>
    <property type="molecule type" value="Genomic_DNA"/>
</dbReference>
<sequence length="64" mass="6711">MTGAVLSATGVSSSAGFKKYIVEKTTAATRITAAEIIYFFIETGVLWGGLARGFGIFVPQTGHL</sequence>
<evidence type="ECO:0000313" key="1">
    <source>
        <dbReference type="EMBL" id="KUG23235.1"/>
    </source>
</evidence>
<accession>A0A0W8FSD4</accession>
<proteinExistence type="predicted"/>
<organism evidence="1">
    <name type="scientific">hydrocarbon metagenome</name>
    <dbReference type="NCBI Taxonomy" id="938273"/>
    <lineage>
        <taxon>unclassified sequences</taxon>
        <taxon>metagenomes</taxon>
        <taxon>ecological metagenomes</taxon>
    </lineage>
</organism>